<feature type="compositionally biased region" description="Low complexity" evidence="1">
    <location>
        <begin position="175"/>
        <end position="184"/>
    </location>
</feature>
<feature type="compositionally biased region" description="Basic residues" evidence="1">
    <location>
        <begin position="163"/>
        <end position="174"/>
    </location>
</feature>
<dbReference type="InterPro" id="IPR012340">
    <property type="entry name" value="NA-bd_OB-fold"/>
</dbReference>
<reference evidence="3" key="1">
    <citation type="submission" date="2021-01" db="EMBL/GenBank/DDBJ databases">
        <authorList>
            <person name="Corre E."/>
            <person name="Pelletier E."/>
            <person name="Niang G."/>
            <person name="Scheremetjew M."/>
            <person name="Finn R."/>
            <person name="Kale V."/>
            <person name="Holt S."/>
            <person name="Cochrane G."/>
            <person name="Meng A."/>
            <person name="Brown T."/>
            <person name="Cohen L."/>
        </authorList>
    </citation>
    <scope>NUCLEOTIDE SEQUENCE</scope>
    <source>
        <strain evidence="3">CCMP3105</strain>
    </source>
</reference>
<dbReference type="InterPro" id="IPR002059">
    <property type="entry name" value="CSP_DNA-bd"/>
</dbReference>
<dbReference type="PROSITE" id="PS51857">
    <property type="entry name" value="CSD_2"/>
    <property type="match status" value="1"/>
</dbReference>
<dbReference type="InterPro" id="IPR001623">
    <property type="entry name" value="DnaJ_domain"/>
</dbReference>
<dbReference type="Gene3D" id="2.40.50.140">
    <property type="entry name" value="Nucleic acid-binding proteins"/>
    <property type="match status" value="1"/>
</dbReference>
<dbReference type="SMART" id="SM00357">
    <property type="entry name" value="CSP"/>
    <property type="match status" value="1"/>
</dbReference>
<feature type="compositionally biased region" description="Basic residues" evidence="1">
    <location>
        <begin position="187"/>
        <end position="211"/>
    </location>
</feature>
<evidence type="ECO:0000259" key="2">
    <source>
        <dbReference type="PROSITE" id="PS51857"/>
    </source>
</evidence>
<name>A0A7S4T947_9DINO</name>
<accession>A0A7S4T947</accession>
<evidence type="ECO:0000313" key="3">
    <source>
        <dbReference type="EMBL" id="CAE4669135.1"/>
    </source>
</evidence>
<dbReference type="Pfam" id="PF00313">
    <property type="entry name" value="CSD"/>
    <property type="match status" value="1"/>
</dbReference>
<dbReference type="InterPro" id="IPR036869">
    <property type="entry name" value="J_dom_sf"/>
</dbReference>
<protein>
    <recommendedName>
        <fullName evidence="2">CSD domain-containing protein</fullName>
    </recommendedName>
</protein>
<organism evidence="3">
    <name type="scientific">Alexandrium monilatum</name>
    <dbReference type="NCBI Taxonomy" id="311494"/>
    <lineage>
        <taxon>Eukaryota</taxon>
        <taxon>Sar</taxon>
        <taxon>Alveolata</taxon>
        <taxon>Dinophyceae</taxon>
        <taxon>Gonyaulacales</taxon>
        <taxon>Pyrocystaceae</taxon>
        <taxon>Alexandrium</taxon>
    </lineage>
</organism>
<dbReference type="SUPFAM" id="SSF50249">
    <property type="entry name" value="Nucleic acid-binding proteins"/>
    <property type="match status" value="1"/>
</dbReference>
<dbReference type="InterPro" id="IPR011129">
    <property type="entry name" value="CSD"/>
</dbReference>
<proteinExistence type="predicted"/>
<dbReference type="Gene3D" id="1.10.287.110">
    <property type="entry name" value="DnaJ domain"/>
    <property type="match status" value="1"/>
</dbReference>
<dbReference type="CDD" id="cd06257">
    <property type="entry name" value="DnaJ"/>
    <property type="match status" value="1"/>
</dbReference>
<feature type="region of interest" description="Disordered" evidence="1">
    <location>
        <begin position="117"/>
        <end position="247"/>
    </location>
</feature>
<feature type="compositionally biased region" description="Low complexity" evidence="1">
    <location>
        <begin position="229"/>
        <end position="242"/>
    </location>
</feature>
<dbReference type="CDD" id="cd04458">
    <property type="entry name" value="CSP_CDS"/>
    <property type="match status" value="1"/>
</dbReference>
<gene>
    <name evidence="3" type="ORF">AMON00008_LOCUS64793</name>
</gene>
<feature type="region of interest" description="Disordered" evidence="1">
    <location>
        <begin position="1"/>
        <end position="24"/>
    </location>
</feature>
<dbReference type="SUPFAM" id="SSF46565">
    <property type="entry name" value="Chaperone J-domain"/>
    <property type="match status" value="1"/>
</dbReference>
<evidence type="ECO:0000256" key="1">
    <source>
        <dbReference type="SAM" id="MobiDB-lite"/>
    </source>
</evidence>
<sequence length="315" mass="34108">MSPQMERFPSRASGPQSGRSMTGMVKSYNRKGFGFIMCQSMDQDIYFSKDSVHPQLQTSDIAGESVTFEVHRFPDGKLQARNIRPVGDVSAFQGANKGGGYGKGNKSLLARNASTCTKDGEDLRAQPPRADPGVPTGRRTLSPHAGSRAMRDMLLQRGGCKASRSRSAKRKRRGASSSSSSSSSSRRDKRSKKKGRSRSKSRKRARRRRSRSRSESSSASSVGVGGAAGSADAAGAAPASAAVEVTASPEIEEAKAEALAKLMKLREVEPKEARMKEFRALLRQWHPDKNPSRAEVATAVFQFLQKGKLLMEASK</sequence>
<dbReference type="AlphaFoldDB" id="A0A7S4T947"/>
<feature type="domain" description="CSD" evidence="2">
    <location>
        <begin position="20"/>
        <end position="85"/>
    </location>
</feature>
<dbReference type="EMBL" id="HBNR01090285">
    <property type="protein sequence ID" value="CAE4669135.1"/>
    <property type="molecule type" value="Transcribed_RNA"/>
</dbReference>
<dbReference type="GO" id="GO:0003676">
    <property type="term" value="F:nucleic acid binding"/>
    <property type="evidence" value="ECO:0007669"/>
    <property type="project" value="InterPro"/>
</dbReference>